<comment type="caution">
    <text evidence="1">The sequence shown here is derived from an EMBL/GenBank/DDBJ whole genome shotgun (WGS) entry which is preliminary data.</text>
</comment>
<name>A0A5B0NK62_PUCGR</name>
<evidence type="ECO:0000313" key="2">
    <source>
        <dbReference type="Proteomes" id="UP000324748"/>
    </source>
</evidence>
<dbReference type="AlphaFoldDB" id="A0A5B0NK62"/>
<evidence type="ECO:0000313" key="1">
    <source>
        <dbReference type="EMBL" id="KAA1088996.1"/>
    </source>
</evidence>
<organism evidence="1 2">
    <name type="scientific">Puccinia graminis f. sp. tritici</name>
    <dbReference type="NCBI Taxonomy" id="56615"/>
    <lineage>
        <taxon>Eukaryota</taxon>
        <taxon>Fungi</taxon>
        <taxon>Dikarya</taxon>
        <taxon>Basidiomycota</taxon>
        <taxon>Pucciniomycotina</taxon>
        <taxon>Pucciniomycetes</taxon>
        <taxon>Pucciniales</taxon>
        <taxon>Pucciniaceae</taxon>
        <taxon>Puccinia</taxon>
    </lineage>
</organism>
<sequence>MHSVNNEMKYLDEWKQNKTKRFQLSIAYYIMHYTEFVDSPSLQLPLLPNVYFDYCNLSKSGFDTIGNLLKESQNSFQSPKNYPGLRKDKNIFGVIKSFSNFFTDSKIPNFSETEFMHER</sequence>
<keyword evidence="2" id="KW-1185">Reference proteome</keyword>
<dbReference type="Proteomes" id="UP000324748">
    <property type="component" value="Unassembled WGS sequence"/>
</dbReference>
<dbReference type="EMBL" id="VSWC01000093">
    <property type="protein sequence ID" value="KAA1088996.1"/>
    <property type="molecule type" value="Genomic_DNA"/>
</dbReference>
<dbReference type="OrthoDB" id="2514098at2759"/>
<proteinExistence type="predicted"/>
<gene>
    <name evidence="1" type="ORF">PGT21_003302</name>
</gene>
<accession>A0A5B0NK62</accession>
<protein>
    <submittedName>
        <fullName evidence="1">Uncharacterized protein</fullName>
    </submittedName>
</protein>
<reference evidence="1 2" key="1">
    <citation type="submission" date="2019-05" db="EMBL/GenBank/DDBJ databases">
        <title>Emergence of the Ug99 lineage of the wheat stem rust pathogen through somatic hybridization.</title>
        <authorList>
            <person name="Li F."/>
            <person name="Upadhyaya N.M."/>
            <person name="Sperschneider J."/>
            <person name="Matny O."/>
            <person name="Nguyen-Phuc H."/>
            <person name="Mago R."/>
            <person name="Raley C."/>
            <person name="Miller M.E."/>
            <person name="Silverstein K.A.T."/>
            <person name="Henningsen E."/>
            <person name="Hirsch C.D."/>
            <person name="Visser B."/>
            <person name="Pretorius Z.A."/>
            <person name="Steffenson B.J."/>
            <person name="Schwessinger B."/>
            <person name="Dodds P.N."/>
            <person name="Figueroa M."/>
        </authorList>
    </citation>
    <scope>NUCLEOTIDE SEQUENCE [LARGE SCALE GENOMIC DNA]</scope>
    <source>
        <strain evidence="1">21-0</strain>
    </source>
</reference>